<gene>
    <name evidence="18" type="ORF">PSYICH_LOCUS2829</name>
</gene>
<dbReference type="InterPro" id="IPR015865">
    <property type="entry name" value="Riboflavin_kinase_bac/euk"/>
</dbReference>
<dbReference type="Gene3D" id="2.40.30.30">
    <property type="entry name" value="Riboflavin kinase-like"/>
    <property type="match status" value="1"/>
</dbReference>
<evidence type="ECO:0000256" key="2">
    <source>
        <dbReference type="ARBA" id="ARBA00005201"/>
    </source>
</evidence>
<accession>A0A9P0CFX1</accession>
<evidence type="ECO:0000256" key="5">
    <source>
        <dbReference type="ARBA" id="ARBA00022630"/>
    </source>
</evidence>
<evidence type="ECO:0000256" key="3">
    <source>
        <dbReference type="ARBA" id="ARBA00012105"/>
    </source>
</evidence>
<dbReference type="AlphaFoldDB" id="A0A9P0CFX1"/>
<dbReference type="SMART" id="SM00904">
    <property type="entry name" value="Flavokinase"/>
    <property type="match status" value="1"/>
</dbReference>
<evidence type="ECO:0000256" key="14">
    <source>
        <dbReference type="ARBA" id="ARBA00050912"/>
    </source>
</evidence>
<name>A0A9P0CFX1_9CUCU</name>
<feature type="domain" description="Riboflavin kinase" evidence="17">
    <location>
        <begin position="2"/>
        <end position="132"/>
    </location>
</feature>
<organism evidence="18 19">
    <name type="scientific">Psylliodes chrysocephalus</name>
    <dbReference type="NCBI Taxonomy" id="3402493"/>
    <lineage>
        <taxon>Eukaryota</taxon>
        <taxon>Metazoa</taxon>
        <taxon>Ecdysozoa</taxon>
        <taxon>Arthropoda</taxon>
        <taxon>Hexapoda</taxon>
        <taxon>Insecta</taxon>
        <taxon>Pterygota</taxon>
        <taxon>Neoptera</taxon>
        <taxon>Endopterygota</taxon>
        <taxon>Coleoptera</taxon>
        <taxon>Polyphaga</taxon>
        <taxon>Cucujiformia</taxon>
        <taxon>Chrysomeloidea</taxon>
        <taxon>Chrysomelidae</taxon>
        <taxon>Galerucinae</taxon>
        <taxon>Alticini</taxon>
        <taxon>Psylliodes</taxon>
    </lineage>
</organism>
<dbReference type="SUPFAM" id="SSF82114">
    <property type="entry name" value="Riboflavin kinase-like"/>
    <property type="match status" value="1"/>
</dbReference>
<evidence type="ECO:0000256" key="9">
    <source>
        <dbReference type="ARBA" id="ARBA00022741"/>
    </source>
</evidence>
<dbReference type="GO" id="GO:0009231">
    <property type="term" value="P:riboflavin biosynthetic process"/>
    <property type="evidence" value="ECO:0007669"/>
    <property type="project" value="InterPro"/>
</dbReference>
<evidence type="ECO:0000256" key="7">
    <source>
        <dbReference type="ARBA" id="ARBA00022679"/>
    </source>
</evidence>
<proteinExistence type="predicted"/>
<reference evidence="18" key="1">
    <citation type="submission" date="2022-01" db="EMBL/GenBank/DDBJ databases">
        <authorList>
            <person name="King R."/>
        </authorList>
    </citation>
    <scope>NUCLEOTIDE SEQUENCE</scope>
</reference>
<dbReference type="Pfam" id="PF01687">
    <property type="entry name" value="Flavokinase"/>
    <property type="match status" value="1"/>
</dbReference>
<sequence length="147" mass="16696">MMNCLPHFVKGQVIKGFGRGSKDLGCPTANLPVEVVNSVPQELNTGVYYGFAQVEGDIVRKMVMSIGWNPFFKNKQKSMEVHIIHKFEADFYGKEMKIVILGYIRPEKDFSSMDALIAAIQDDIDQAKQKLDEAESIIFKNHEYFDS</sequence>
<keyword evidence="11" id="KW-0862">Zinc</keyword>
<evidence type="ECO:0000256" key="6">
    <source>
        <dbReference type="ARBA" id="ARBA00022643"/>
    </source>
</evidence>
<evidence type="ECO:0000256" key="15">
    <source>
        <dbReference type="ARBA" id="ARBA00054097"/>
    </source>
</evidence>
<evidence type="ECO:0000256" key="10">
    <source>
        <dbReference type="ARBA" id="ARBA00022777"/>
    </source>
</evidence>
<dbReference type="GO" id="GO:0009398">
    <property type="term" value="P:FMN biosynthetic process"/>
    <property type="evidence" value="ECO:0007669"/>
    <property type="project" value="TreeGrafter"/>
</dbReference>
<dbReference type="GO" id="GO:0005524">
    <property type="term" value="F:ATP binding"/>
    <property type="evidence" value="ECO:0007669"/>
    <property type="project" value="UniProtKB-KW"/>
</dbReference>
<dbReference type="Proteomes" id="UP001153636">
    <property type="component" value="Chromosome 11"/>
</dbReference>
<keyword evidence="6" id="KW-0288">FMN</keyword>
<dbReference type="EC" id="2.7.1.26" evidence="3"/>
<evidence type="ECO:0000256" key="12">
    <source>
        <dbReference type="ARBA" id="ARBA00022840"/>
    </source>
</evidence>
<evidence type="ECO:0000259" key="17">
    <source>
        <dbReference type="SMART" id="SM00904"/>
    </source>
</evidence>
<dbReference type="FunFam" id="2.40.30.30:FF:000002">
    <property type="entry name" value="Riboflavin kinase, putative"/>
    <property type="match status" value="1"/>
</dbReference>
<evidence type="ECO:0000313" key="18">
    <source>
        <dbReference type="EMBL" id="CAH1101474.1"/>
    </source>
</evidence>
<keyword evidence="10" id="KW-0418">Kinase</keyword>
<protein>
    <recommendedName>
        <fullName evidence="4">Riboflavin kinase</fullName>
        <ecNumber evidence="3">2.7.1.26</ecNumber>
    </recommendedName>
    <alternativeName>
        <fullName evidence="16">ATP:riboflavin 5'-phosphotransferase</fullName>
    </alternativeName>
    <alternativeName>
        <fullName evidence="13">Flavokinase</fullName>
    </alternativeName>
</protein>
<comment type="function">
    <text evidence="15">Catalyzes the phosphorylation of riboflavin (vitamin B2) to form flavin-mononucleotide (FMN), hence rate-limiting enzyme in the synthesis of FAD. Essential for TNF-induced reactive oxygen species (ROS) production. Through its interaction with both TNFRSF1A and CYBA, physically and functionally couples TNFRSF1A to NADPH oxidase. TNF-activation of RFK may enhance the incorporation of FAD in NADPH oxidase, a critical step for the assembly and activation of NADPH oxidase.</text>
</comment>
<comment type="pathway">
    <text evidence="2">Cofactor biosynthesis; FMN biosynthesis; FMN from riboflavin (ATP route): step 1/1.</text>
</comment>
<keyword evidence="5" id="KW-0285">Flavoprotein</keyword>
<dbReference type="PANTHER" id="PTHR22749">
    <property type="entry name" value="RIBOFLAVIN KINASE/FMN ADENYLYLTRANSFERASE"/>
    <property type="match status" value="1"/>
</dbReference>
<keyword evidence="8" id="KW-0479">Metal-binding</keyword>
<keyword evidence="12" id="KW-0067">ATP-binding</keyword>
<dbReference type="PANTHER" id="PTHR22749:SF6">
    <property type="entry name" value="RIBOFLAVIN KINASE"/>
    <property type="match status" value="1"/>
</dbReference>
<keyword evidence="7" id="KW-0808">Transferase</keyword>
<dbReference type="OrthoDB" id="276388at2759"/>
<evidence type="ECO:0000256" key="13">
    <source>
        <dbReference type="ARBA" id="ARBA00029789"/>
    </source>
</evidence>
<dbReference type="EMBL" id="OV651823">
    <property type="protein sequence ID" value="CAH1101474.1"/>
    <property type="molecule type" value="Genomic_DNA"/>
</dbReference>
<keyword evidence="9" id="KW-0547">Nucleotide-binding</keyword>
<evidence type="ECO:0000256" key="1">
    <source>
        <dbReference type="ARBA" id="ARBA00001947"/>
    </source>
</evidence>
<comment type="cofactor">
    <cofactor evidence="1">
        <name>Zn(2+)</name>
        <dbReference type="ChEBI" id="CHEBI:29105"/>
    </cofactor>
</comment>
<dbReference type="GO" id="GO:0008531">
    <property type="term" value="F:riboflavin kinase activity"/>
    <property type="evidence" value="ECO:0007669"/>
    <property type="project" value="UniProtKB-EC"/>
</dbReference>
<evidence type="ECO:0000313" key="19">
    <source>
        <dbReference type="Proteomes" id="UP001153636"/>
    </source>
</evidence>
<evidence type="ECO:0000256" key="16">
    <source>
        <dbReference type="ARBA" id="ARBA00077632"/>
    </source>
</evidence>
<evidence type="ECO:0000256" key="4">
    <source>
        <dbReference type="ARBA" id="ARBA00017394"/>
    </source>
</evidence>
<dbReference type="GO" id="GO:0046872">
    <property type="term" value="F:metal ion binding"/>
    <property type="evidence" value="ECO:0007669"/>
    <property type="project" value="UniProtKB-KW"/>
</dbReference>
<dbReference type="GO" id="GO:0005739">
    <property type="term" value="C:mitochondrion"/>
    <property type="evidence" value="ECO:0007669"/>
    <property type="project" value="TreeGrafter"/>
</dbReference>
<dbReference type="InterPro" id="IPR023468">
    <property type="entry name" value="Riboflavin_kinase"/>
</dbReference>
<evidence type="ECO:0000256" key="11">
    <source>
        <dbReference type="ARBA" id="ARBA00022833"/>
    </source>
</evidence>
<keyword evidence="19" id="KW-1185">Reference proteome</keyword>
<comment type="catalytic activity">
    <reaction evidence="14">
        <text>riboflavin + ATP = FMN + ADP + H(+)</text>
        <dbReference type="Rhea" id="RHEA:14357"/>
        <dbReference type="ChEBI" id="CHEBI:15378"/>
        <dbReference type="ChEBI" id="CHEBI:30616"/>
        <dbReference type="ChEBI" id="CHEBI:57986"/>
        <dbReference type="ChEBI" id="CHEBI:58210"/>
        <dbReference type="ChEBI" id="CHEBI:456216"/>
        <dbReference type="EC" id="2.7.1.26"/>
    </reaction>
    <physiologicalReaction direction="left-to-right" evidence="14">
        <dbReference type="Rhea" id="RHEA:14358"/>
    </physiologicalReaction>
</comment>
<evidence type="ECO:0000256" key="8">
    <source>
        <dbReference type="ARBA" id="ARBA00022723"/>
    </source>
</evidence>
<dbReference type="InterPro" id="IPR023465">
    <property type="entry name" value="Riboflavin_kinase_dom_sf"/>
</dbReference>